<feature type="region of interest" description="Disordered" evidence="1">
    <location>
        <begin position="1"/>
        <end position="29"/>
    </location>
</feature>
<accession>A0A813ZP18</accession>
<protein>
    <submittedName>
        <fullName evidence="2">Uncharacterized protein</fullName>
    </submittedName>
</protein>
<name>A0A813ZP18_9BILA</name>
<evidence type="ECO:0000313" key="3">
    <source>
        <dbReference type="Proteomes" id="UP000663845"/>
    </source>
</evidence>
<dbReference type="AlphaFoldDB" id="A0A813ZP18"/>
<feature type="compositionally biased region" description="Polar residues" evidence="1">
    <location>
        <begin position="1"/>
        <end position="24"/>
    </location>
</feature>
<dbReference type="Proteomes" id="UP000663845">
    <property type="component" value="Unassembled WGS sequence"/>
</dbReference>
<evidence type="ECO:0000313" key="2">
    <source>
        <dbReference type="EMBL" id="CAF0902131.1"/>
    </source>
</evidence>
<organism evidence="2 3">
    <name type="scientific">Adineta steineri</name>
    <dbReference type="NCBI Taxonomy" id="433720"/>
    <lineage>
        <taxon>Eukaryota</taxon>
        <taxon>Metazoa</taxon>
        <taxon>Spiralia</taxon>
        <taxon>Gnathifera</taxon>
        <taxon>Rotifera</taxon>
        <taxon>Eurotatoria</taxon>
        <taxon>Bdelloidea</taxon>
        <taxon>Adinetida</taxon>
        <taxon>Adinetidae</taxon>
        <taxon>Adineta</taxon>
    </lineage>
</organism>
<proteinExistence type="predicted"/>
<reference evidence="2" key="1">
    <citation type="submission" date="2021-02" db="EMBL/GenBank/DDBJ databases">
        <authorList>
            <person name="Nowell W R."/>
        </authorList>
    </citation>
    <scope>NUCLEOTIDE SEQUENCE</scope>
</reference>
<comment type="caution">
    <text evidence="2">The sequence shown here is derived from an EMBL/GenBank/DDBJ whole genome shotgun (WGS) entry which is preliminary data.</text>
</comment>
<dbReference type="EMBL" id="CAJNOG010000078">
    <property type="protein sequence ID" value="CAF0902131.1"/>
    <property type="molecule type" value="Genomic_DNA"/>
</dbReference>
<evidence type="ECO:0000256" key="1">
    <source>
        <dbReference type="SAM" id="MobiDB-lite"/>
    </source>
</evidence>
<sequence>MNNNKSQEINSSLAPTKHSTSEFKNLNKKKLTSISMPTTIKNNNDHRIILTRHRLHADIKQTYTRWIRETPV</sequence>
<gene>
    <name evidence="2" type="ORF">JYZ213_LOCUS10611</name>
</gene>